<gene>
    <name evidence="1" type="ORF">GWC95_18450</name>
</gene>
<keyword evidence="2" id="KW-1185">Reference proteome</keyword>
<dbReference type="Gene3D" id="1.10.10.10">
    <property type="entry name" value="Winged helix-like DNA-binding domain superfamily/Winged helix DNA-binding domain"/>
    <property type="match status" value="1"/>
</dbReference>
<dbReference type="PANTHER" id="PTHR33202">
    <property type="entry name" value="ZINC UPTAKE REGULATION PROTEIN"/>
    <property type="match status" value="1"/>
</dbReference>
<sequence>MYSILETLKKNQLSVTDSRKKILELFVKSKGALEHSDIERQSGTEFDRVTIYRTLQTFVEKGIIHTIPTSDNSVRYALCKDSCGAGHHHDNHVHFLCDECGTTYCLESITILPVTLPEGFKADKTDVVVSGKCSKCA</sequence>
<dbReference type="EMBL" id="JAACJS010000015">
    <property type="protein sequence ID" value="NCI51911.1"/>
    <property type="molecule type" value="Genomic_DNA"/>
</dbReference>
<name>A0ABW9ZXM8_9BACT</name>
<dbReference type="PANTHER" id="PTHR33202:SF22">
    <property type="entry name" value="HYDROGEN PEROXIDE SENSITIVE REPRESSOR"/>
    <property type="match status" value="1"/>
</dbReference>
<reference evidence="1 2" key="1">
    <citation type="submission" date="2020-01" db="EMBL/GenBank/DDBJ databases">
        <title>Genome analysis.</title>
        <authorList>
            <person name="Wu S."/>
            <person name="Wang G."/>
        </authorList>
    </citation>
    <scope>NUCLEOTIDE SEQUENCE [LARGE SCALE GENOMIC DNA]</scope>
    <source>
        <strain evidence="1 2">SYL130</strain>
    </source>
</reference>
<dbReference type="Proteomes" id="UP000753802">
    <property type="component" value="Unassembled WGS sequence"/>
</dbReference>
<dbReference type="RefSeq" id="WP_161820175.1">
    <property type="nucleotide sequence ID" value="NZ_JAACJS010000015.1"/>
</dbReference>
<dbReference type="SUPFAM" id="SSF46785">
    <property type="entry name" value="Winged helix' DNA-binding domain"/>
    <property type="match status" value="1"/>
</dbReference>
<protein>
    <submittedName>
        <fullName evidence="1">Transcriptional repressor</fullName>
    </submittedName>
</protein>
<dbReference type="Pfam" id="PF01475">
    <property type="entry name" value="FUR"/>
    <property type="match status" value="1"/>
</dbReference>
<dbReference type="InterPro" id="IPR036388">
    <property type="entry name" value="WH-like_DNA-bd_sf"/>
</dbReference>
<comment type="caution">
    <text evidence="1">The sequence shown here is derived from an EMBL/GenBank/DDBJ whole genome shotgun (WGS) entry which is preliminary data.</text>
</comment>
<evidence type="ECO:0000313" key="2">
    <source>
        <dbReference type="Proteomes" id="UP000753802"/>
    </source>
</evidence>
<evidence type="ECO:0000313" key="1">
    <source>
        <dbReference type="EMBL" id="NCI51911.1"/>
    </source>
</evidence>
<organism evidence="1 2">
    <name type="scientific">Sediminibacterium roseum</name>
    <dbReference type="NCBI Taxonomy" id="1978412"/>
    <lineage>
        <taxon>Bacteria</taxon>
        <taxon>Pseudomonadati</taxon>
        <taxon>Bacteroidota</taxon>
        <taxon>Chitinophagia</taxon>
        <taxon>Chitinophagales</taxon>
        <taxon>Chitinophagaceae</taxon>
        <taxon>Sediminibacterium</taxon>
    </lineage>
</organism>
<dbReference type="InterPro" id="IPR036390">
    <property type="entry name" value="WH_DNA-bd_sf"/>
</dbReference>
<dbReference type="InterPro" id="IPR002481">
    <property type="entry name" value="FUR"/>
</dbReference>
<proteinExistence type="predicted"/>
<accession>A0ABW9ZXM8</accession>